<name>A0ABR4D9X1_9PEZI</name>
<dbReference type="PANTHER" id="PTHR43539">
    <property type="entry name" value="FLAVIN-BINDING MONOOXYGENASE-LIKE PROTEIN (AFU_ORTHOLOGUE AFUA_4G09220)"/>
    <property type="match status" value="1"/>
</dbReference>
<dbReference type="Pfam" id="PF13738">
    <property type="entry name" value="Pyr_redox_3"/>
    <property type="match status" value="1"/>
</dbReference>
<comment type="caution">
    <text evidence="2">The sequence shown here is derived from an EMBL/GenBank/DDBJ whole genome shotgun (WGS) entry which is preliminary data.</text>
</comment>
<sequence>MAIPSSAPAEHPPAADIRAELAKNPLPVIPPGTVDADALTGEVRAKIASGLVADLNAALAAADAGSLARCFYPPQAYWKDVLALTWHLRTFSGAAAVAAALLRTNALRRIKGGVRLEGEPAWIPVSPVLALFDCRLSFRTTSPAAECKGRMLLLPVSEGEAMEWKIWCFSTWVDGLTSHPEDEGRLRDPGWTVQGPERLETDVFIIGGGNAGSSLAARLKALGVDSIVADRNARPGDNWALRYDALKFHVPTQFCDMAYLPYEKHQQHPHLLSRDELAEQVRRYAETFHLNIIHSATVRWTTYDPSAQRWTVQLQTPGGQQTVVSKHLVQATGYGSQKPYVPAIADREAYQGISLHSNEFKNAEELKARGVQSVLVIGSANTAFDILADCHSANLRSTLVARSPTYVVPLSHICDPRGLGLYTVVGAAAADRALMTLPPWVDGGLTESLLAFLSSQEPDRYAALAEAGFPVIDGAHPDASLPHNLLERAGGHYVDIGGTDLIVQGKVAVKGGVEPVAYTARGLRFSDGEELAADAVLWCTGFADRNARDVAAEVLGAAGSAGGFEEKQEEMKTPGEAVLGPREIAARLDATWGVDSEGEVRGMWKRHAGMENYWSMGGHTQHHRWHSKTVALQIKAALEGILPPAYRETPGL</sequence>
<dbReference type="Gene3D" id="3.50.50.60">
    <property type="entry name" value="FAD/NAD(P)-binding domain"/>
    <property type="match status" value="2"/>
</dbReference>
<dbReference type="GeneID" id="98125544"/>
<protein>
    <recommendedName>
        <fullName evidence="4">Monooxygenase</fullName>
    </recommendedName>
</protein>
<dbReference type="SUPFAM" id="SSF51905">
    <property type="entry name" value="FAD/NAD(P)-binding domain"/>
    <property type="match status" value="2"/>
</dbReference>
<dbReference type="RefSeq" id="XP_070865863.1">
    <property type="nucleotide sequence ID" value="XM_071010900.1"/>
</dbReference>
<proteinExistence type="predicted"/>
<evidence type="ECO:0000313" key="3">
    <source>
        <dbReference type="Proteomes" id="UP001600064"/>
    </source>
</evidence>
<dbReference type="EMBL" id="JAZGUE010000004">
    <property type="protein sequence ID" value="KAL2267136.1"/>
    <property type="molecule type" value="Genomic_DNA"/>
</dbReference>
<reference evidence="2 3" key="1">
    <citation type="journal article" date="2024" name="Commun. Biol.">
        <title>Comparative genomic analysis of thermophilic fungi reveals convergent evolutionary adaptations and gene losses.</title>
        <authorList>
            <person name="Steindorff A.S."/>
            <person name="Aguilar-Pontes M.V."/>
            <person name="Robinson A.J."/>
            <person name="Andreopoulos B."/>
            <person name="LaButti K."/>
            <person name="Kuo A."/>
            <person name="Mondo S."/>
            <person name="Riley R."/>
            <person name="Otillar R."/>
            <person name="Haridas S."/>
            <person name="Lipzen A."/>
            <person name="Grimwood J."/>
            <person name="Schmutz J."/>
            <person name="Clum A."/>
            <person name="Reid I.D."/>
            <person name="Moisan M.C."/>
            <person name="Butler G."/>
            <person name="Nguyen T.T.M."/>
            <person name="Dewar K."/>
            <person name="Conant G."/>
            <person name="Drula E."/>
            <person name="Henrissat B."/>
            <person name="Hansel C."/>
            <person name="Singer S."/>
            <person name="Hutchinson M.I."/>
            <person name="de Vries R.P."/>
            <person name="Natvig D.O."/>
            <person name="Powell A.J."/>
            <person name="Tsang A."/>
            <person name="Grigoriev I.V."/>
        </authorList>
    </citation>
    <scope>NUCLEOTIDE SEQUENCE [LARGE SCALE GENOMIC DNA]</scope>
    <source>
        <strain evidence="2 3">ATCC 22073</strain>
    </source>
</reference>
<dbReference type="Proteomes" id="UP001600064">
    <property type="component" value="Unassembled WGS sequence"/>
</dbReference>
<keyword evidence="1" id="KW-0560">Oxidoreductase</keyword>
<gene>
    <name evidence="2" type="ORF">VTJ83DRAFT_4413</name>
</gene>
<evidence type="ECO:0000256" key="1">
    <source>
        <dbReference type="ARBA" id="ARBA00023002"/>
    </source>
</evidence>
<accession>A0ABR4D9X1</accession>
<dbReference type="InterPro" id="IPR036188">
    <property type="entry name" value="FAD/NAD-bd_sf"/>
</dbReference>
<keyword evidence="3" id="KW-1185">Reference proteome</keyword>
<evidence type="ECO:0008006" key="4">
    <source>
        <dbReference type="Google" id="ProtNLM"/>
    </source>
</evidence>
<dbReference type="InterPro" id="IPR050982">
    <property type="entry name" value="Auxin_biosynth/cation_transpt"/>
</dbReference>
<organism evidence="2 3">
    <name type="scientific">Remersonia thermophila</name>
    <dbReference type="NCBI Taxonomy" id="72144"/>
    <lineage>
        <taxon>Eukaryota</taxon>
        <taxon>Fungi</taxon>
        <taxon>Dikarya</taxon>
        <taxon>Ascomycota</taxon>
        <taxon>Pezizomycotina</taxon>
        <taxon>Sordariomycetes</taxon>
        <taxon>Sordariomycetidae</taxon>
        <taxon>Sordariales</taxon>
        <taxon>Sordariales incertae sedis</taxon>
        <taxon>Remersonia</taxon>
    </lineage>
</organism>
<dbReference type="PANTHER" id="PTHR43539:SF68">
    <property type="entry name" value="FLAVIN-BINDING MONOOXYGENASE-LIKE PROTEIN (AFU_ORTHOLOGUE AFUA_4G09220)"/>
    <property type="match status" value="1"/>
</dbReference>
<evidence type="ECO:0000313" key="2">
    <source>
        <dbReference type="EMBL" id="KAL2267136.1"/>
    </source>
</evidence>